<sequence length="470" mass="53138">QSEDDVTGGRQLTDNPKDVARMLKKDGKASDILIGDLPIIKDSEIQNFLLHGTVSTGKSEIIRRLANYARQRGDMVVMYDRSCEFVKSYYDPSIDKILNPCDARCAAWDLWRECLTLPDFDNAANTLIPMGTKEDPFWQGSGRTIFAEAAYLMRNDSDRSYSKLVDTLLSIKIEKLRTYLRDSPAANLVEEKIEKTAISIRAVLTNYVKAVRYLQGIERNGEPFTIRDWMRGVREDQKNGWLFISSNADTHSSLKPVISMWLSIAIRGLLAMGENRNRRVWFFCDELPTLHKLPDLVEIVPEARKFGGCYVFGIQSSTQMEDIYGEKAAATLLDVMNTRAFFRSPSYKIADYVAHEIGEKEILKASEQYSYGADPVRDGVSTGKEMERVTLVSYSDIQSLPDLTCYVTLPGPYPAVKLALKYQERPKVAPEFIPREMNPEAEARLSAVLAAREAEVRQMSSLFEPDTEAV</sequence>
<dbReference type="PANTHER" id="PTHR37937:SF1">
    <property type="entry name" value="CONJUGATIVE TRANSFER: DNA TRANSPORT"/>
    <property type="match status" value="1"/>
</dbReference>
<evidence type="ECO:0000256" key="3">
    <source>
        <dbReference type="ARBA" id="ARBA00022692"/>
    </source>
</evidence>
<feature type="non-terminal residue" evidence="7">
    <location>
        <position position="470"/>
    </location>
</feature>
<dbReference type="InterPro" id="IPR019476">
    <property type="entry name" value="T4SS_TraD_DNA-bd"/>
</dbReference>
<keyword evidence="2" id="KW-1003">Cell membrane</keyword>
<keyword evidence="3" id="KW-0812">Transmembrane</keyword>
<feature type="non-terminal residue" evidence="7">
    <location>
        <position position="1"/>
    </location>
</feature>
<dbReference type="InterPro" id="IPR027417">
    <property type="entry name" value="P-loop_NTPase"/>
</dbReference>
<dbReference type="InterPro" id="IPR051539">
    <property type="entry name" value="T4SS-coupling_protein"/>
</dbReference>
<dbReference type="PANTHER" id="PTHR37937">
    <property type="entry name" value="CONJUGATIVE TRANSFER: DNA TRANSPORT"/>
    <property type="match status" value="1"/>
</dbReference>
<dbReference type="Gene3D" id="3.40.50.300">
    <property type="entry name" value="P-loop containing nucleotide triphosphate hydrolases"/>
    <property type="match status" value="1"/>
</dbReference>
<evidence type="ECO:0000256" key="1">
    <source>
        <dbReference type="ARBA" id="ARBA00004651"/>
    </source>
</evidence>
<keyword evidence="4" id="KW-1133">Transmembrane helix</keyword>
<keyword evidence="5" id="KW-0472">Membrane</keyword>
<evidence type="ECO:0000256" key="4">
    <source>
        <dbReference type="ARBA" id="ARBA00022989"/>
    </source>
</evidence>
<dbReference type="InterPro" id="IPR014128">
    <property type="entry name" value="T4SS_TraD"/>
</dbReference>
<gene>
    <name evidence="7" type="primary">traD</name>
    <name evidence="7" type="ORF">NG06_24590</name>
</gene>
<feature type="domain" description="Type IV secretion system coupling protein TraD DNA-binding" evidence="6">
    <location>
        <begin position="33"/>
        <end position="421"/>
    </location>
</feature>
<evidence type="ECO:0000313" key="7">
    <source>
        <dbReference type="EMBL" id="EBS0214798.1"/>
    </source>
</evidence>
<dbReference type="AlphaFoldDB" id="A0A5U8V8H0"/>
<dbReference type="NCBIfam" id="TIGR02759">
    <property type="entry name" value="TraD_Ftype"/>
    <property type="match status" value="1"/>
</dbReference>
<dbReference type="GO" id="GO:0005886">
    <property type="term" value="C:plasma membrane"/>
    <property type="evidence" value="ECO:0007669"/>
    <property type="project" value="UniProtKB-SubCell"/>
</dbReference>
<reference evidence="7" key="1">
    <citation type="submission" date="2018-08" db="EMBL/GenBank/DDBJ databases">
        <authorList>
            <consortium name="GenomeTrakr network: Whole genome sequencing for foodborne pathogen traceback"/>
        </authorList>
    </citation>
    <scope>NUCLEOTIDE SEQUENCE</scope>
    <source>
        <strain evidence="7">FNW19e37</strain>
    </source>
</reference>
<organism evidence="7">
    <name type="scientific">Salmonella typhimurium</name>
    <dbReference type="NCBI Taxonomy" id="90371"/>
    <lineage>
        <taxon>Bacteria</taxon>
        <taxon>Pseudomonadati</taxon>
        <taxon>Pseudomonadota</taxon>
        <taxon>Gammaproteobacteria</taxon>
        <taxon>Enterobacterales</taxon>
        <taxon>Enterobacteriaceae</taxon>
        <taxon>Salmonella</taxon>
    </lineage>
</organism>
<protein>
    <submittedName>
        <fullName evidence="7">Type IV conjugative transfer system coupling protein TraD</fullName>
    </submittedName>
</protein>
<evidence type="ECO:0000256" key="5">
    <source>
        <dbReference type="ARBA" id="ARBA00023136"/>
    </source>
</evidence>
<accession>A0A5U8V8H0</accession>
<comment type="caution">
    <text evidence="7">The sequence shown here is derived from an EMBL/GenBank/DDBJ whole genome shotgun (WGS) entry which is preliminary data.</text>
</comment>
<dbReference type="CDD" id="cd01127">
    <property type="entry name" value="TrwB_TraG_TraD_VirD4"/>
    <property type="match status" value="1"/>
</dbReference>
<dbReference type="Gene3D" id="1.10.8.80">
    <property type="entry name" value="Magnesium chelatase subunit I, C-Terminal domain"/>
    <property type="match status" value="1"/>
</dbReference>
<evidence type="ECO:0000256" key="2">
    <source>
        <dbReference type="ARBA" id="ARBA00022475"/>
    </source>
</evidence>
<evidence type="ECO:0000259" key="6">
    <source>
        <dbReference type="Pfam" id="PF10412"/>
    </source>
</evidence>
<dbReference type="Pfam" id="PF10412">
    <property type="entry name" value="TrwB_AAD_bind"/>
    <property type="match status" value="1"/>
</dbReference>
<proteinExistence type="predicted"/>
<name>A0A5U8V8H0_SALTM</name>
<dbReference type="SUPFAM" id="SSF52540">
    <property type="entry name" value="P-loop containing nucleoside triphosphate hydrolases"/>
    <property type="match status" value="1"/>
</dbReference>
<dbReference type="EMBL" id="AAGUIJ010000321">
    <property type="protein sequence ID" value="EBS0214798.1"/>
    <property type="molecule type" value="Genomic_DNA"/>
</dbReference>
<comment type="subcellular location">
    <subcellularLocation>
        <location evidence="1">Cell membrane</location>
        <topology evidence="1">Multi-pass membrane protein</topology>
    </subcellularLocation>
</comment>